<dbReference type="InterPro" id="IPR000456">
    <property type="entry name" value="Ribosomal_bL17"/>
</dbReference>
<comment type="similarity">
    <text evidence="1 7">Belongs to the bacterial ribosomal protein bL17 family.</text>
</comment>
<evidence type="ECO:0000256" key="6">
    <source>
        <dbReference type="ARBA" id="ARBA00082728"/>
    </source>
</evidence>
<name>A0A7S0RZZ8_9CHLO</name>
<dbReference type="NCBIfam" id="TIGR00059">
    <property type="entry name" value="L17"/>
    <property type="match status" value="1"/>
</dbReference>
<dbReference type="SUPFAM" id="SSF64263">
    <property type="entry name" value="Prokaryotic ribosomal protein L17"/>
    <property type="match status" value="1"/>
</dbReference>
<dbReference type="Gene3D" id="3.90.1030.10">
    <property type="entry name" value="Ribosomal protein L17"/>
    <property type="match status" value="1"/>
</dbReference>
<sequence>MLSLRVPAPFRAAAATRPQRIAVARPVVTSTIFSGVPVSEAPLSGPSNGSMQRFTMMRHGNRVNRLGRPADQRKALIRTLVTQLIQHGQIRTTKVKAKVIRPFAEHMITLAKDGSLHARRQALAFIFDKELVQRLFDGAKERYADRQGGYTRIKAEPLLRRGDAAEMATIELV</sequence>
<evidence type="ECO:0000256" key="2">
    <source>
        <dbReference type="ARBA" id="ARBA00022980"/>
    </source>
</evidence>
<organism evidence="8">
    <name type="scientific">Chlamydomonas leiostraca</name>
    <dbReference type="NCBI Taxonomy" id="1034604"/>
    <lineage>
        <taxon>Eukaryota</taxon>
        <taxon>Viridiplantae</taxon>
        <taxon>Chlorophyta</taxon>
        <taxon>core chlorophytes</taxon>
        <taxon>Chlorophyceae</taxon>
        <taxon>CS clade</taxon>
        <taxon>Chlamydomonadales</taxon>
        <taxon>Chlamydomonadaceae</taxon>
        <taxon>Chlamydomonas</taxon>
    </lineage>
</organism>
<evidence type="ECO:0000256" key="5">
    <source>
        <dbReference type="ARBA" id="ARBA00077677"/>
    </source>
</evidence>
<keyword evidence="2 7" id="KW-0689">Ribosomal protein</keyword>
<evidence type="ECO:0000313" key="8">
    <source>
        <dbReference type="EMBL" id="CAD8691837.1"/>
    </source>
</evidence>
<dbReference type="PROSITE" id="PS01167">
    <property type="entry name" value="RIBOSOMAL_L17"/>
    <property type="match status" value="1"/>
</dbReference>
<dbReference type="EMBL" id="HBFB01028667">
    <property type="protein sequence ID" value="CAD8691837.1"/>
    <property type="molecule type" value="Transcribed_RNA"/>
</dbReference>
<dbReference type="GO" id="GO:0022625">
    <property type="term" value="C:cytosolic large ribosomal subunit"/>
    <property type="evidence" value="ECO:0007669"/>
    <property type="project" value="TreeGrafter"/>
</dbReference>
<evidence type="ECO:0000256" key="4">
    <source>
        <dbReference type="ARBA" id="ARBA00072708"/>
    </source>
</evidence>
<keyword evidence="3 7" id="KW-0687">Ribonucleoprotein</keyword>
<dbReference type="InterPro" id="IPR047859">
    <property type="entry name" value="Ribosomal_bL17_CS"/>
</dbReference>
<dbReference type="FunFam" id="3.90.1030.10:FF:000001">
    <property type="entry name" value="50S ribosomal protein L17"/>
    <property type="match status" value="1"/>
</dbReference>
<gene>
    <name evidence="8" type="ORF">CLEI1391_LOCUS16020</name>
</gene>
<dbReference type="GO" id="GO:0006412">
    <property type="term" value="P:translation"/>
    <property type="evidence" value="ECO:0007669"/>
    <property type="project" value="InterPro"/>
</dbReference>
<dbReference type="AlphaFoldDB" id="A0A7S0RZZ8"/>
<dbReference type="PANTHER" id="PTHR14413">
    <property type="entry name" value="RIBOSOMAL PROTEIN L17"/>
    <property type="match status" value="1"/>
</dbReference>
<dbReference type="InterPro" id="IPR036373">
    <property type="entry name" value="Ribosomal_bL17_sf"/>
</dbReference>
<dbReference type="HAMAP" id="MF_01368">
    <property type="entry name" value="Ribosomal_bL17"/>
    <property type="match status" value="1"/>
</dbReference>
<dbReference type="PANTHER" id="PTHR14413:SF16">
    <property type="entry name" value="LARGE RIBOSOMAL SUBUNIT PROTEIN BL17M"/>
    <property type="match status" value="1"/>
</dbReference>
<evidence type="ECO:0000256" key="1">
    <source>
        <dbReference type="ARBA" id="ARBA00008777"/>
    </source>
</evidence>
<accession>A0A7S0RZZ8</accession>
<evidence type="ECO:0000256" key="7">
    <source>
        <dbReference type="RuleBase" id="RU000660"/>
    </source>
</evidence>
<protein>
    <recommendedName>
        <fullName evidence="4">Large ribosomal subunit protein bL17c</fullName>
    </recommendedName>
    <alternativeName>
        <fullName evidence="5">50S ribosomal protein L17, chloroplastic</fullName>
    </alternativeName>
    <alternativeName>
        <fullName evidence="6">CL17</fullName>
    </alternativeName>
</protein>
<dbReference type="GO" id="GO:0003735">
    <property type="term" value="F:structural constituent of ribosome"/>
    <property type="evidence" value="ECO:0007669"/>
    <property type="project" value="InterPro"/>
</dbReference>
<dbReference type="Pfam" id="PF01196">
    <property type="entry name" value="Ribosomal_L17"/>
    <property type="match status" value="1"/>
</dbReference>
<reference evidence="8" key="1">
    <citation type="submission" date="2021-01" db="EMBL/GenBank/DDBJ databases">
        <authorList>
            <person name="Corre E."/>
            <person name="Pelletier E."/>
            <person name="Niang G."/>
            <person name="Scheremetjew M."/>
            <person name="Finn R."/>
            <person name="Kale V."/>
            <person name="Holt S."/>
            <person name="Cochrane G."/>
            <person name="Meng A."/>
            <person name="Brown T."/>
            <person name="Cohen L."/>
        </authorList>
    </citation>
    <scope>NUCLEOTIDE SEQUENCE</scope>
    <source>
        <strain evidence="8">SAG 11-49</strain>
    </source>
</reference>
<evidence type="ECO:0000256" key="3">
    <source>
        <dbReference type="ARBA" id="ARBA00023274"/>
    </source>
</evidence>
<proteinExistence type="inferred from homology"/>